<protein>
    <submittedName>
        <fullName evidence="2">Membrane protein</fullName>
    </submittedName>
</protein>
<sequence length="373" mass="40524">MAYAPMTARSREEHHRAATPLELFFDLCFVVAIAQCGASLVHALAEGHPGTGVIGYFFVFFGVWWAWMNFTWFASAYDCDDVPYRIATLVQIAGVLVYAAGVSLAFDENDWTVAVVGYLIMRVALTAQWLRAASGESGPARTSALTYAAGLVICQAGWVGLLFAPEGAKRWLFLVMVAAELSVPLVAERGHQTPWHAHHIVERYGLFTIIVLGETIAASTVAVKSALDEHEALGELLPIAAGGLLIVFAAWWIYFAVPMHEKLNTNREAIPWGYGHLLIFASGAAIGAGIEVAVEHAVGKAHISQTAANAAVTVPSALFLLMVWLLHSRHFKRGAAQQLTLPLCALAILACTWTGTYAVLWAAWSRRPRWRSA</sequence>
<feature type="transmembrane region" description="Helical" evidence="1">
    <location>
        <begin position="86"/>
        <end position="106"/>
    </location>
</feature>
<feature type="transmembrane region" description="Helical" evidence="1">
    <location>
        <begin position="144"/>
        <end position="164"/>
    </location>
</feature>
<feature type="transmembrane region" description="Helical" evidence="1">
    <location>
        <begin position="53"/>
        <end position="74"/>
    </location>
</feature>
<keyword evidence="1" id="KW-0472">Membrane</keyword>
<reference evidence="2" key="1">
    <citation type="submission" date="2020-09" db="EMBL/GenBank/DDBJ databases">
        <title>Whole genome shotgun sequence of Streptomyces xanthophaeus NBRC 12829.</title>
        <authorList>
            <person name="Komaki H."/>
            <person name="Tamura T."/>
        </authorList>
    </citation>
    <scope>NUCLEOTIDE SEQUENCE</scope>
    <source>
        <strain evidence="2">NBRC 12829</strain>
    </source>
</reference>
<feature type="transmembrane region" description="Helical" evidence="1">
    <location>
        <begin position="310"/>
        <end position="327"/>
    </location>
</feature>
<organism evidence="2 3">
    <name type="scientific">Streptomyces xanthophaeus</name>
    <dbReference type="NCBI Taxonomy" id="67385"/>
    <lineage>
        <taxon>Bacteria</taxon>
        <taxon>Bacillati</taxon>
        <taxon>Actinomycetota</taxon>
        <taxon>Actinomycetes</taxon>
        <taxon>Kitasatosporales</taxon>
        <taxon>Streptomycetaceae</taxon>
        <taxon>Streptomyces</taxon>
    </lineage>
</organism>
<feature type="transmembrane region" description="Helical" evidence="1">
    <location>
        <begin position="239"/>
        <end position="257"/>
    </location>
</feature>
<feature type="transmembrane region" description="Helical" evidence="1">
    <location>
        <begin position="207"/>
        <end position="227"/>
    </location>
</feature>
<dbReference type="Proteomes" id="UP000600026">
    <property type="component" value="Unassembled WGS sequence"/>
</dbReference>
<feature type="transmembrane region" description="Helical" evidence="1">
    <location>
        <begin position="339"/>
        <end position="364"/>
    </location>
</feature>
<proteinExistence type="predicted"/>
<name>A0A919H6T4_9ACTN</name>
<evidence type="ECO:0000313" key="2">
    <source>
        <dbReference type="EMBL" id="GHI89186.1"/>
    </source>
</evidence>
<dbReference type="InterPro" id="IPR010640">
    <property type="entry name" value="Low_temperature_requirement_A"/>
</dbReference>
<comment type="caution">
    <text evidence="2">The sequence shown here is derived from an EMBL/GenBank/DDBJ whole genome shotgun (WGS) entry which is preliminary data.</text>
</comment>
<feature type="transmembrane region" description="Helical" evidence="1">
    <location>
        <begin position="21"/>
        <end position="41"/>
    </location>
</feature>
<keyword evidence="1" id="KW-0812">Transmembrane</keyword>
<accession>A0A919H6T4</accession>
<feature type="transmembrane region" description="Helical" evidence="1">
    <location>
        <begin position="269"/>
        <end position="290"/>
    </location>
</feature>
<evidence type="ECO:0000256" key="1">
    <source>
        <dbReference type="SAM" id="Phobius"/>
    </source>
</evidence>
<feature type="transmembrane region" description="Helical" evidence="1">
    <location>
        <begin position="112"/>
        <end position="132"/>
    </location>
</feature>
<keyword evidence="1" id="KW-1133">Transmembrane helix</keyword>
<evidence type="ECO:0000313" key="3">
    <source>
        <dbReference type="Proteomes" id="UP000600026"/>
    </source>
</evidence>
<dbReference type="PANTHER" id="PTHR36840">
    <property type="entry name" value="BLL5714 PROTEIN"/>
    <property type="match status" value="1"/>
</dbReference>
<gene>
    <name evidence="2" type="ORF">Sxan_65500</name>
</gene>
<dbReference type="EMBL" id="BNEE01000006">
    <property type="protein sequence ID" value="GHI89186.1"/>
    <property type="molecule type" value="Genomic_DNA"/>
</dbReference>
<dbReference type="Pfam" id="PF06772">
    <property type="entry name" value="LtrA"/>
    <property type="match status" value="1"/>
</dbReference>
<dbReference type="PANTHER" id="PTHR36840:SF1">
    <property type="entry name" value="BLL5714 PROTEIN"/>
    <property type="match status" value="1"/>
</dbReference>
<dbReference type="AlphaFoldDB" id="A0A919H6T4"/>
<keyword evidence="3" id="KW-1185">Reference proteome</keyword>